<feature type="compositionally biased region" description="Pro residues" evidence="1">
    <location>
        <begin position="78"/>
        <end position="87"/>
    </location>
</feature>
<dbReference type="Proteomes" id="UP000580043">
    <property type="component" value="Unassembled WGS sequence"/>
</dbReference>
<keyword evidence="3" id="KW-1185">Reference proteome</keyword>
<reference evidence="2 3" key="1">
    <citation type="submission" date="2020-04" db="EMBL/GenBank/DDBJ databases">
        <title>Zoogloea sp. G-4-1-14 isolated from soil.</title>
        <authorList>
            <person name="Dahal R.H."/>
        </authorList>
    </citation>
    <scope>NUCLEOTIDE SEQUENCE [LARGE SCALE GENOMIC DNA]</scope>
    <source>
        <strain evidence="2 3">G-4-1-14</strain>
    </source>
</reference>
<evidence type="ECO:0000313" key="3">
    <source>
        <dbReference type="Proteomes" id="UP000580043"/>
    </source>
</evidence>
<evidence type="ECO:0008006" key="4">
    <source>
        <dbReference type="Google" id="ProtNLM"/>
    </source>
</evidence>
<gene>
    <name evidence="2" type="ORF">HHL15_08935</name>
</gene>
<dbReference type="AlphaFoldDB" id="A0A848G618"/>
<sequence>MRIRLWQVLIMLDLALAGGLAALWLDEDFDPKHVTWHAPAPIVPAADSLELARIEAPMNDLARLNATSERPLFWVTRRPPPPPPPPEKTAEQQEPDPFADIRIVGLVDAGEGSGAMVLTGGKFRRVQLGEPLGAWILDGVEGMTARFKSPSSGELRTVDLKHAVQGAASGVVQTGGFGGDGPKVTGADGRVMSVAEAVAERRARKAALLARGRAVPAK</sequence>
<comment type="caution">
    <text evidence="2">The sequence shown here is derived from an EMBL/GenBank/DDBJ whole genome shotgun (WGS) entry which is preliminary data.</text>
</comment>
<evidence type="ECO:0000256" key="1">
    <source>
        <dbReference type="SAM" id="MobiDB-lite"/>
    </source>
</evidence>
<dbReference type="RefSeq" id="WP_169145405.1">
    <property type="nucleotide sequence ID" value="NZ_JABBGA010000005.1"/>
</dbReference>
<protein>
    <recommendedName>
        <fullName evidence="4">Type II secretion system protein GspC N-terminal domain-containing protein</fullName>
    </recommendedName>
</protein>
<name>A0A848G618_9RHOO</name>
<proteinExistence type="predicted"/>
<evidence type="ECO:0000313" key="2">
    <source>
        <dbReference type="EMBL" id="NML25863.1"/>
    </source>
</evidence>
<accession>A0A848G618</accession>
<organism evidence="2 3">
    <name type="scientific">Zoogloea dura</name>
    <dbReference type="NCBI Taxonomy" id="2728840"/>
    <lineage>
        <taxon>Bacteria</taxon>
        <taxon>Pseudomonadati</taxon>
        <taxon>Pseudomonadota</taxon>
        <taxon>Betaproteobacteria</taxon>
        <taxon>Rhodocyclales</taxon>
        <taxon>Zoogloeaceae</taxon>
        <taxon>Zoogloea</taxon>
    </lineage>
</organism>
<dbReference type="EMBL" id="JABBGA010000005">
    <property type="protein sequence ID" value="NML25863.1"/>
    <property type="molecule type" value="Genomic_DNA"/>
</dbReference>
<feature type="region of interest" description="Disordered" evidence="1">
    <location>
        <begin position="72"/>
        <end position="96"/>
    </location>
</feature>